<evidence type="ECO:0000313" key="20">
    <source>
        <dbReference type="Proteomes" id="UP000266066"/>
    </source>
</evidence>
<dbReference type="GO" id="GO:0071949">
    <property type="term" value="F:FAD binding"/>
    <property type="evidence" value="ECO:0007669"/>
    <property type="project" value="InterPro"/>
</dbReference>
<keyword evidence="8 16" id="KW-0274">FAD</keyword>
<feature type="active site" evidence="16">
    <location>
        <position position="312"/>
    </location>
</feature>
<evidence type="ECO:0000256" key="9">
    <source>
        <dbReference type="ARBA" id="ARBA00022857"/>
    </source>
</evidence>
<evidence type="ECO:0000313" key="21">
    <source>
        <dbReference type="Proteomes" id="UP000284296"/>
    </source>
</evidence>
<evidence type="ECO:0000256" key="8">
    <source>
        <dbReference type="ARBA" id="ARBA00022827"/>
    </source>
</evidence>
<dbReference type="HAMAP" id="MF_00037">
    <property type="entry name" value="MurB"/>
    <property type="match status" value="1"/>
</dbReference>
<dbReference type="PROSITE" id="PS51387">
    <property type="entry name" value="FAD_PCMH"/>
    <property type="match status" value="1"/>
</dbReference>
<comment type="caution">
    <text evidence="18">The sequence shown here is derived from an EMBL/GenBank/DDBJ whole genome shotgun (WGS) entry which is preliminary data.</text>
</comment>
<evidence type="ECO:0000256" key="7">
    <source>
        <dbReference type="ARBA" id="ARBA00022630"/>
    </source>
</evidence>
<dbReference type="Proteomes" id="UP000266066">
    <property type="component" value="Unassembled WGS sequence"/>
</dbReference>
<evidence type="ECO:0000256" key="6">
    <source>
        <dbReference type="ARBA" id="ARBA00022618"/>
    </source>
</evidence>
<dbReference type="PANTHER" id="PTHR21071">
    <property type="entry name" value="UDP-N-ACETYLENOLPYRUVOYLGLUCOSAMINE REDUCTASE"/>
    <property type="match status" value="1"/>
</dbReference>
<dbReference type="EC" id="1.3.1.98" evidence="16"/>
<comment type="similarity">
    <text evidence="16">Belongs to the MurB family.</text>
</comment>
<feature type="domain" description="FAD-binding PCMH-type" evidence="17">
    <location>
        <begin position="31"/>
        <end position="213"/>
    </location>
</feature>
<dbReference type="NCBIfam" id="TIGR00179">
    <property type="entry name" value="murB"/>
    <property type="match status" value="1"/>
</dbReference>
<keyword evidence="11 16" id="KW-0573">Peptidoglycan synthesis</keyword>
<dbReference type="InterPro" id="IPR036318">
    <property type="entry name" value="FAD-bd_PCMH-like_sf"/>
</dbReference>
<comment type="function">
    <text evidence="2 16">Cell wall formation.</text>
</comment>
<keyword evidence="9 16" id="KW-0521">NADP</keyword>
<dbReference type="InterPro" id="IPR011601">
    <property type="entry name" value="MurB_C"/>
</dbReference>
<dbReference type="InterPro" id="IPR016166">
    <property type="entry name" value="FAD-bd_PCMH"/>
</dbReference>
<organism evidence="18 20">
    <name type="scientific">Agathobacter rectalis</name>
    <dbReference type="NCBI Taxonomy" id="39491"/>
    <lineage>
        <taxon>Bacteria</taxon>
        <taxon>Bacillati</taxon>
        <taxon>Bacillota</taxon>
        <taxon>Clostridia</taxon>
        <taxon>Lachnospirales</taxon>
        <taxon>Lachnospiraceae</taxon>
        <taxon>Agathobacter</taxon>
    </lineage>
</organism>
<dbReference type="GO" id="GO:0008360">
    <property type="term" value="P:regulation of cell shape"/>
    <property type="evidence" value="ECO:0007669"/>
    <property type="project" value="UniProtKB-KW"/>
</dbReference>
<keyword evidence="13 16" id="KW-0131">Cell cycle</keyword>
<dbReference type="SUPFAM" id="SSF56194">
    <property type="entry name" value="Uridine diphospho-N-Acetylenolpyruvylglucosamine reductase, MurB, C-terminal domain"/>
    <property type="match status" value="1"/>
</dbReference>
<dbReference type="Proteomes" id="UP000284296">
    <property type="component" value="Unassembled WGS sequence"/>
</dbReference>
<evidence type="ECO:0000256" key="14">
    <source>
        <dbReference type="ARBA" id="ARBA00023316"/>
    </source>
</evidence>
<keyword evidence="6 16" id="KW-0132">Cell division</keyword>
<dbReference type="EMBL" id="QRUJ01000008">
    <property type="protein sequence ID" value="RGR54345.1"/>
    <property type="molecule type" value="Genomic_DNA"/>
</dbReference>
<evidence type="ECO:0000256" key="16">
    <source>
        <dbReference type="HAMAP-Rule" id="MF_00037"/>
    </source>
</evidence>
<proteinExistence type="inferred from homology"/>
<dbReference type="InterPro" id="IPR003170">
    <property type="entry name" value="MurB"/>
</dbReference>
<keyword evidence="12 16" id="KW-0560">Oxidoreductase</keyword>
<evidence type="ECO:0000256" key="10">
    <source>
        <dbReference type="ARBA" id="ARBA00022960"/>
    </source>
</evidence>
<keyword evidence="10 16" id="KW-0133">Cell shape</keyword>
<keyword evidence="14 16" id="KW-0961">Cell wall biogenesis/degradation</keyword>
<dbReference type="Pfam" id="PF01565">
    <property type="entry name" value="FAD_binding_4"/>
    <property type="match status" value="1"/>
</dbReference>
<dbReference type="InterPro" id="IPR036635">
    <property type="entry name" value="MurB_C_sf"/>
</dbReference>
<name>A0A395UXJ4_9FIRM</name>
<dbReference type="RefSeq" id="WP_118003620.1">
    <property type="nucleotide sequence ID" value="NZ_QRUJ01000008.1"/>
</dbReference>
<keyword evidence="5 16" id="KW-0963">Cytoplasm</keyword>
<evidence type="ECO:0000256" key="11">
    <source>
        <dbReference type="ARBA" id="ARBA00022984"/>
    </source>
</evidence>
<dbReference type="InterPro" id="IPR016169">
    <property type="entry name" value="FAD-bd_PCMH_sub2"/>
</dbReference>
<dbReference type="PANTHER" id="PTHR21071:SF4">
    <property type="entry name" value="UDP-N-ACETYLENOLPYRUVOYLGLUCOSAMINE REDUCTASE"/>
    <property type="match status" value="1"/>
</dbReference>
<dbReference type="Gene3D" id="3.30.43.10">
    <property type="entry name" value="Uridine Diphospho-n-acetylenolpyruvylglucosamine Reductase, domain 2"/>
    <property type="match status" value="1"/>
</dbReference>
<evidence type="ECO:0000256" key="5">
    <source>
        <dbReference type="ARBA" id="ARBA00022490"/>
    </source>
</evidence>
<dbReference type="GO" id="GO:0051301">
    <property type="term" value="P:cell division"/>
    <property type="evidence" value="ECO:0007669"/>
    <property type="project" value="UniProtKB-KW"/>
</dbReference>
<evidence type="ECO:0000313" key="18">
    <source>
        <dbReference type="EMBL" id="RGR54345.1"/>
    </source>
</evidence>
<comment type="cofactor">
    <cofactor evidence="1 16">
        <name>FAD</name>
        <dbReference type="ChEBI" id="CHEBI:57692"/>
    </cofactor>
</comment>
<dbReference type="SUPFAM" id="SSF56176">
    <property type="entry name" value="FAD-binding/transporter-associated domain-like"/>
    <property type="match status" value="1"/>
</dbReference>
<dbReference type="Gene3D" id="3.30.465.10">
    <property type="match status" value="1"/>
</dbReference>
<evidence type="ECO:0000256" key="13">
    <source>
        <dbReference type="ARBA" id="ARBA00023306"/>
    </source>
</evidence>
<dbReference type="GO" id="GO:0005829">
    <property type="term" value="C:cytosol"/>
    <property type="evidence" value="ECO:0007669"/>
    <property type="project" value="TreeGrafter"/>
</dbReference>
<dbReference type="GO" id="GO:0009252">
    <property type="term" value="P:peptidoglycan biosynthetic process"/>
    <property type="evidence" value="ECO:0007669"/>
    <property type="project" value="UniProtKB-UniRule"/>
</dbReference>
<dbReference type="Gene3D" id="3.90.78.10">
    <property type="entry name" value="UDP-N-acetylenolpyruvoylglucosamine reductase, C-terminal domain"/>
    <property type="match status" value="1"/>
</dbReference>
<protein>
    <recommendedName>
        <fullName evidence="16">UDP-N-acetylenolpyruvoylglucosamine reductase</fullName>
        <ecNumber evidence="16">1.3.1.98</ecNumber>
    </recommendedName>
    <alternativeName>
        <fullName evidence="16">UDP-N-acetylmuramate dehydrogenase</fullName>
    </alternativeName>
</protein>
<keyword evidence="7 16" id="KW-0285">Flavoprotein</keyword>
<evidence type="ECO:0000313" key="19">
    <source>
        <dbReference type="EMBL" id="RGT82748.1"/>
    </source>
</evidence>
<dbReference type="UniPathway" id="UPA00219"/>
<dbReference type="InterPro" id="IPR006094">
    <property type="entry name" value="Oxid_FAD_bind_N"/>
</dbReference>
<evidence type="ECO:0000256" key="12">
    <source>
        <dbReference type="ARBA" id="ARBA00023002"/>
    </source>
</evidence>
<evidence type="ECO:0000256" key="4">
    <source>
        <dbReference type="ARBA" id="ARBA00004752"/>
    </source>
</evidence>
<dbReference type="EMBL" id="QRXG01000005">
    <property type="protein sequence ID" value="RGT82748.1"/>
    <property type="molecule type" value="Genomic_DNA"/>
</dbReference>
<evidence type="ECO:0000259" key="17">
    <source>
        <dbReference type="PROSITE" id="PS51387"/>
    </source>
</evidence>
<feature type="active site" description="Proton donor" evidence="16">
    <location>
        <position position="242"/>
    </location>
</feature>
<comment type="catalytic activity">
    <reaction evidence="15 16">
        <text>UDP-N-acetyl-alpha-D-muramate + NADP(+) = UDP-N-acetyl-3-O-(1-carboxyvinyl)-alpha-D-glucosamine + NADPH + H(+)</text>
        <dbReference type="Rhea" id="RHEA:12248"/>
        <dbReference type="ChEBI" id="CHEBI:15378"/>
        <dbReference type="ChEBI" id="CHEBI:57783"/>
        <dbReference type="ChEBI" id="CHEBI:58349"/>
        <dbReference type="ChEBI" id="CHEBI:68483"/>
        <dbReference type="ChEBI" id="CHEBI:70757"/>
        <dbReference type="EC" id="1.3.1.98"/>
    </reaction>
</comment>
<evidence type="ECO:0000256" key="15">
    <source>
        <dbReference type="ARBA" id="ARBA00048914"/>
    </source>
</evidence>
<gene>
    <name evidence="16" type="primary">murB</name>
    <name evidence="19" type="ORF">DWX06_04735</name>
    <name evidence="18" type="ORF">DWY38_08965</name>
</gene>
<dbReference type="AlphaFoldDB" id="A0A395UXJ4"/>
<accession>A0A395UXJ4</accession>
<dbReference type="NCBIfam" id="NF010480">
    <property type="entry name" value="PRK13905.1"/>
    <property type="match status" value="1"/>
</dbReference>
<evidence type="ECO:0000256" key="2">
    <source>
        <dbReference type="ARBA" id="ARBA00003921"/>
    </source>
</evidence>
<evidence type="ECO:0000256" key="1">
    <source>
        <dbReference type="ARBA" id="ARBA00001974"/>
    </source>
</evidence>
<reference evidence="20 21" key="1">
    <citation type="submission" date="2018-08" db="EMBL/GenBank/DDBJ databases">
        <title>A genome reference for cultivated species of the human gut microbiota.</title>
        <authorList>
            <person name="Zou Y."/>
            <person name="Xue W."/>
            <person name="Luo G."/>
        </authorList>
    </citation>
    <scope>NUCLEOTIDE SEQUENCE [LARGE SCALE GENOMIC DNA]</scope>
    <source>
        <strain evidence="19 21">AF18-16LB</strain>
        <strain evidence="18 20">AF25-15</strain>
    </source>
</reference>
<dbReference type="GO" id="GO:0008762">
    <property type="term" value="F:UDP-N-acetylmuramate dehydrogenase activity"/>
    <property type="evidence" value="ECO:0007669"/>
    <property type="project" value="UniProtKB-UniRule"/>
</dbReference>
<dbReference type="Pfam" id="PF02873">
    <property type="entry name" value="MurB_C"/>
    <property type="match status" value="1"/>
</dbReference>
<evidence type="ECO:0000256" key="3">
    <source>
        <dbReference type="ARBA" id="ARBA00004496"/>
    </source>
</evidence>
<sequence length="319" mass="33999">MNQTFVKSVTEQLPQLGLLQDEPMKKHTTFRIGGPADYYAEPDKSQISKLIEMAKACDMPVTVIGNGSNLLVGDKGIRGLVIGIGKGLSEIEVTEAVARQSTAQAFTAQDNGHIITAGAGAILAAVAAKAAKAALSGLEFASGIPGSVGGAVVMNAGAYGGEIKDVLIDATVLTAEGELKTVTRDELDLSYRHSIVPEKGYIVLSARFRLTPKPQDEIKLYMEELRAKRVQKQPLEYPSAGSTFKRPEGYFAGKLIMDAGLRGYSVGDAQVSKKHCGFVVNKGEATAADVLTLIKDVQETVLKQFGVKLEPEVKMIGEF</sequence>
<dbReference type="GO" id="GO:0071555">
    <property type="term" value="P:cell wall organization"/>
    <property type="evidence" value="ECO:0007669"/>
    <property type="project" value="UniProtKB-KW"/>
</dbReference>
<comment type="pathway">
    <text evidence="4 16">Cell wall biogenesis; peptidoglycan biosynthesis.</text>
</comment>
<feature type="active site" evidence="16">
    <location>
        <position position="192"/>
    </location>
</feature>
<comment type="subcellular location">
    <subcellularLocation>
        <location evidence="3 16">Cytoplasm</location>
    </subcellularLocation>
</comment>
<dbReference type="InterPro" id="IPR016167">
    <property type="entry name" value="FAD-bd_PCMH_sub1"/>
</dbReference>